<dbReference type="EC" id="2.4.1.141" evidence="4 12"/>
<evidence type="ECO:0000256" key="11">
    <source>
        <dbReference type="ARBA" id="ARBA00048184"/>
    </source>
</evidence>
<gene>
    <name evidence="12" type="primary">ALG13</name>
    <name evidence="15" type="ORF">BGW38_000847</name>
</gene>
<evidence type="ECO:0000256" key="3">
    <source>
        <dbReference type="ARBA" id="ARBA00011198"/>
    </source>
</evidence>
<proteinExistence type="inferred from homology"/>
<evidence type="ECO:0000256" key="1">
    <source>
        <dbReference type="ARBA" id="ARBA00004240"/>
    </source>
</evidence>
<dbReference type="Pfam" id="PF04101">
    <property type="entry name" value="Glyco_tran_28_C"/>
    <property type="match status" value="1"/>
</dbReference>
<dbReference type="AlphaFoldDB" id="A0A9P6KIA1"/>
<evidence type="ECO:0000256" key="13">
    <source>
        <dbReference type="SAM" id="MobiDB-lite"/>
    </source>
</evidence>
<evidence type="ECO:0000256" key="7">
    <source>
        <dbReference type="ARBA" id="ARBA00022679"/>
    </source>
</evidence>
<dbReference type="GO" id="GO:0006488">
    <property type="term" value="P:dolichol-linked oligosaccharide biosynthetic process"/>
    <property type="evidence" value="ECO:0007669"/>
    <property type="project" value="InterPro"/>
</dbReference>
<dbReference type="Proteomes" id="UP000780801">
    <property type="component" value="Unassembled WGS sequence"/>
</dbReference>
<dbReference type="OrthoDB" id="20273at2759"/>
<name>A0A9P6KIA1_9FUNG</name>
<feature type="compositionally biased region" description="Polar residues" evidence="13">
    <location>
        <begin position="199"/>
        <end position="219"/>
    </location>
</feature>
<feature type="region of interest" description="Disordered" evidence="13">
    <location>
        <begin position="191"/>
        <end position="234"/>
    </location>
</feature>
<evidence type="ECO:0000313" key="15">
    <source>
        <dbReference type="EMBL" id="KAF9585762.1"/>
    </source>
</evidence>
<evidence type="ECO:0000256" key="4">
    <source>
        <dbReference type="ARBA" id="ARBA00012614"/>
    </source>
</evidence>
<keyword evidence="6 12" id="KW-0328">Glycosyltransferase</keyword>
<accession>A0A9P6KIA1</accession>
<dbReference type="EMBL" id="JAABOA010000125">
    <property type="protein sequence ID" value="KAF9585762.1"/>
    <property type="molecule type" value="Genomic_DNA"/>
</dbReference>
<dbReference type="PANTHER" id="PTHR12867">
    <property type="entry name" value="GLYCOSYL TRANSFERASE-RELATED"/>
    <property type="match status" value="1"/>
</dbReference>
<feature type="compositionally biased region" description="Basic residues" evidence="13">
    <location>
        <begin position="221"/>
        <end position="234"/>
    </location>
</feature>
<evidence type="ECO:0000256" key="2">
    <source>
        <dbReference type="ARBA" id="ARBA00006962"/>
    </source>
</evidence>
<comment type="catalytic activity">
    <reaction evidence="11">
        <text>an N-acetyl-alpha-D-glucosaminyl-diphospho-di-trans,poly-cis-dolichol + UDP-N-acetyl-alpha-D-glucosamine = an N,N'-diacetylchitobiosyl-diphospho-di-trans,poly-cis-dolichol + UDP + H(+)</text>
        <dbReference type="Rhea" id="RHEA:23380"/>
        <dbReference type="Rhea" id="RHEA-COMP:19507"/>
        <dbReference type="Rhea" id="RHEA-COMP:19510"/>
        <dbReference type="ChEBI" id="CHEBI:15378"/>
        <dbReference type="ChEBI" id="CHEBI:57269"/>
        <dbReference type="ChEBI" id="CHEBI:57705"/>
        <dbReference type="ChEBI" id="CHEBI:58223"/>
        <dbReference type="ChEBI" id="CHEBI:58427"/>
        <dbReference type="EC" id="2.4.1.141"/>
    </reaction>
</comment>
<reference evidence="15" key="1">
    <citation type="journal article" date="2020" name="Fungal Divers.">
        <title>Resolving the Mortierellaceae phylogeny through synthesis of multi-gene phylogenetics and phylogenomics.</title>
        <authorList>
            <person name="Vandepol N."/>
            <person name="Liber J."/>
            <person name="Desiro A."/>
            <person name="Na H."/>
            <person name="Kennedy M."/>
            <person name="Barry K."/>
            <person name="Grigoriev I.V."/>
            <person name="Miller A.N."/>
            <person name="O'Donnell K."/>
            <person name="Stajich J.E."/>
            <person name="Bonito G."/>
        </authorList>
    </citation>
    <scope>NUCLEOTIDE SEQUENCE</scope>
    <source>
        <strain evidence="15">KOD1015</strain>
    </source>
</reference>
<dbReference type="InterPro" id="IPR007235">
    <property type="entry name" value="Glyco_trans_28_C"/>
</dbReference>
<comment type="subcellular location">
    <subcellularLocation>
        <location evidence="1 12">Endoplasmic reticulum</location>
    </subcellularLocation>
</comment>
<dbReference type="GO" id="GO:0005783">
    <property type="term" value="C:endoplasmic reticulum"/>
    <property type="evidence" value="ECO:0007669"/>
    <property type="project" value="UniProtKB-SubCell"/>
</dbReference>
<evidence type="ECO:0000256" key="12">
    <source>
        <dbReference type="RuleBase" id="RU362128"/>
    </source>
</evidence>
<dbReference type="InterPro" id="IPR039042">
    <property type="entry name" value="Alg13-like"/>
</dbReference>
<evidence type="ECO:0000256" key="10">
    <source>
        <dbReference type="ARBA" id="ARBA00032061"/>
    </source>
</evidence>
<keyword evidence="8 12" id="KW-0256">Endoplasmic reticulum</keyword>
<evidence type="ECO:0000259" key="14">
    <source>
        <dbReference type="Pfam" id="PF04101"/>
    </source>
</evidence>
<feature type="domain" description="Glycosyl transferase family 28 C-terminal" evidence="14">
    <location>
        <begin position="14"/>
        <end position="130"/>
    </location>
</feature>
<comment type="subunit">
    <text evidence="3 12">Heterodimer with ALG14 to form a functional enzyme.</text>
</comment>
<evidence type="ECO:0000256" key="6">
    <source>
        <dbReference type="ARBA" id="ARBA00022676"/>
    </source>
</evidence>
<comment type="similarity">
    <text evidence="2 12">Belongs to the glycosyltransferase 28 family.</text>
</comment>
<evidence type="ECO:0000313" key="16">
    <source>
        <dbReference type="Proteomes" id="UP000780801"/>
    </source>
</evidence>
<evidence type="ECO:0000256" key="8">
    <source>
        <dbReference type="ARBA" id="ARBA00022824"/>
    </source>
</evidence>
<dbReference type="GO" id="GO:0004577">
    <property type="term" value="F:N-acetylglucosaminyldiphosphodolichol N-acetylglucosaminyltransferase activity"/>
    <property type="evidence" value="ECO:0007669"/>
    <property type="project" value="UniProtKB-EC"/>
</dbReference>
<sequence length="234" mass="26307">MDRTQSTSHRERSVFITVGSTRFDSLVTAASSPDFVALLHSLGYSHLSIQHGRSPLASYFVNAQALADRPIATSAFDYKSSLTEDLMHADLVISHGGSGTILEALRLKKNLVVVVNEELMDNHQQELDTQRSQSPSGENNRIGRQDLVAISALVCKQRHNHRVSWGGRQAIRAMQYAEAHKSTFLQHQSSVYEDPRVPTEQSQDQINPRFNCTTMSQGKPQPRRSHLEKRPKRH</sequence>
<keyword evidence="16" id="KW-1185">Reference proteome</keyword>
<organism evidence="15 16">
    <name type="scientific">Lunasporangiospora selenospora</name>
    <dbReference type="NCBI Taxonomy" id="979761"/>
    <lineage>
        <taxon>Eukaryota</taxon>
        <taxon>Fungi</taxon>
        <taxon>Fungi incertae sedis</taxon>
        <taxon>Mucoromycota</taxon>
        <taxon>Mortierellomycotina</taxon>
        <taxon>Mortierellomycetes</taxon>
        <taxon>Mortierellales</taxon>
        <taxon>Mortierellaceae</taxon>
        <taxon>Lunasporangiospora</taxon>
    </lineage>
</organism>
<dbReference type="PANTHER" id="PTHR12867:SF6">
    <property type="entry name" value="N-ACETYLGLUCOSAMINYLDIPHOSPHODOLICHOL N-ACETYLGLUCOSAMINYLTRANSFERASE"/>
    <property type="match status" value="1"/>
</dbReference>
<evidence type="ECO:0000256" key="5">
    <source>
        <dbReference type="ARBA" id="ARBA00017468"/>
    </source>
</evidence>
<comment type="function">
    <text evidence="9 12">Involved in protein N-glycosylation. Essential for the second step of the dolichol-linked oligosaccharide pathway.</text>
</comment>
<comment type="caution">
    <text evidence="15">The sequence shown here is derived from an EMBL/GenBank/DDBJ whole genome shotgun (WGS) entry which is preliminary data.</text>
</comment>
<evidence type="ECO:0000256" key="9">
    <source>
        <dbReference type="ARBA" id="ARBA00024804"/>
    </source>
</evidence>
<dbReference type="Gene3D" id="3.40.50.2000">
    <property type="entry name" value="Glycogen Phosphorylase B"/>
    <property type="match status" value="1"/>
</dbReference>
<keyword evidence="7 12" id="KW-0808">Transferase</keyword>
<protein>
    <recommendedName>
        <fullName evidence="5 12">UDP-N-acetylglucosamine transferase subunit ALG13</fullName>
        <ecNumber evidence="4 12">2.4.1.141</ecNumber>
    </recommendedName>
    <alternativeName>
        <fullName evidence="10 12">Asparagine-linked glycosylation protein 13</fullName>
    </alternativeName>
</protein>